<dbReference type="InterPro" id="IPR050595">
    <property type="entry name" value="Bact_response_regulator"/>
</dbReference>
<dbReference type="PANTHER" id="PTHR44591:SF23">
    <property type="entry name" value="CHEY SUBFAMILY"/>
    <property type="match status" value="1"/>
</dbReference>
<proteinExistence type="predicted"/>
<keyword evidence="1 2" id="KW-0597">Phosphoprotein</keyword>
<accession>A0A512DN56</accession>
<evidence type="ECO:0000313" key="4">
    <source>
        <dbReference type="EMBL" id="GEO37913.1"/>
    </source>
</evidence>
<comment type="caution">
    <text evidence="4">The sequence shown here is derived from an EMBL/GenBank/DDBJ whole genome shotgun (WGS) entry which is preliminary data.</text>
</comment>
<reference evidence="4 5" key="1">
    <citation type="submission" date="2019-07" db="EMBL/GenBank/DDBJ databases">
        <title>Whole genome shotgun sequence of Skermanella aerolata NBRC 106429.</title>
        <authorList>
            <person name="Hosoyama A."/>
            <person name="Uohara A."/>
            <person name="Ohji S."/>
            <person name="Ichikawa N."/>
        </authorList>
    </citation>
    <scope>NUCLEOTIDE SEQUENCE [LARGE SCALE GENOMIC DNA]</scope>
    <source>
        <strain evidence="4 5">NBRC 106429</strain>
    </source>
</reference>
<dbReference type="InterPro" id="IPR001789">
    <property type="entry name" value="Sig_transdc_resp-reg_receiver"/>
</dbReference>
<evidence type="ECO:0000256" key="2">
    <source>
        <dbReference type="PROSITE-ProRule" id="PRU00169"/>
    </source>
</evidence>
<keyword evidence="5" id="KW-1185">Reference proteome</keyword>
<sequence>MQEILVVDDDGTYRTIVMRVLTRAGFSVSGVRTGEEALAVLDQSTPSIVVTDILMPDMDGLELIRAIRRTGRGIGIIAISGGSDPMFDFLPAASIFGADLALRKPFELASMVVAVNQLLLARQAGPVQSRNQAAGSN</sequence>
<dbReference type="Pfam" id="PF00072">
    <property type="entry name" value="Response_reg"/>
    <property type="match status" value="1"/>
</dbReference>
<dbReference type="EMBL" id="BJYZ01000007">
    <property type="protein sequence ID" value="GEO37913.1"/>
    <property type="molecule type" value="Genomic_DNA"/>
</dbReference>
<feature type="modified residue" description="4-aspartylphosphate" evidence="2">
    <location>
        <position position="52"/>
    </location>
</feature>
<name>A0A512DN56_9PROT</name>
<protein>
    <submittedName>
        <fullName evidence="4">Response regulator</fullName>
    </submittedName>
</protein>
<evidence type="ECO:0000313" key="5">
    <source>
        <dbReference type="Proteomes" id="UP000321523"/>
    </source>
</evidence>
<gene>
    <name evidence="4" type="ORF">SAE02_20610</name>
</gene>
<dbReference type="Proteomes" id="UP000321523">
    <property type="component" value="Unassembled WGS sequence"/>
</dbReference>
<evidence type="ECO:0000256" key="1">
    <source>
        <dbReference type="ARBA" id="ARBA00022553"/>
    </source>
</evidence>
<feature type="domain" description="Response regulatory" evidence="3">
    <location>
        <begin position="3"/>
        <end position="119"/>
    </location>
</feature>
<evidence type="ECO:0000259" key="3">
    <source>
        <dbReference type="PROSITE" id="PS50110"/>
    </source>
</evidence>
<dbReference type="PROSITE" id="PS50110">
    <property type="entry name" value="RESPONSE_REGULATORY"/>
    <property type="match status" value="1"/>
</dbReference>
<dbReference type="GO" id="GO:0000160">
    <property type="term" value="P:phosphorelay signal transduction system"/>
    <property type="evidence" value="ECO:0007669"/>
    <property type="project" value="InterPro"/>
</dbReference>
<dbReference type="SMART" id="SM00448">
    <property type="entry name" value="REC"/>
    <property type="match status" value="1"/>
</dbReference>
<dbReference type="Gene3D" id="3.40.50.2300">
    <property type="match status" value="1"/>
</dbReference>
<dbReference type="PANTHER" id="PTHR44591">
    <property type="entry name" value="STRESS RESPONSE REGULATOR PROTEIN 1"/>
    <property type="match status" value="1"/>
</dbReference>
<organism evidence="4 5">
    <name type="scientific">Skermanella aerolata</name>
    <dbReference type="NCBI Taxonomy" id="393310"/>
    <lineage>
        <taxon>Bacteria</taxon>
        <taxon>Pseudomonadati</taxon>
        <taxon>Pseudomonadota</taxon>
        <taxon>Alphaproteobacteria</taxon>
        <taxon>Rhodospirillales</taxon>
        <taxon>Azospirillaceae</taxon>
        <taxon>Skermanella</taxon>
    </lineage>
</organism>
<dbReference type="InterPro" id="IPR011006">
    <property type="entry name" value="CheY-like_superfamily"/>
</dbReference>
<dbReference type="RefSeq" id="WP_044430745.1">
    <property type="nucleotide sequence ID" value="NZ_BJYZ01000007.1"/>
</dbReference>
<dbReference type="AlphaFoldDB" id="A0A512DN56"/>
<dbReference type="SUPFAM" id="SSF52172">
    <property type="entry name" value="CheY-like"/>
    <property type="match status" value="1"/>
</dbReference>